<accession>A0A840UEZ9</accession>
<organism evidence="1 2">
    <name type="scientific">Marinobacter oulmenensis</name>
    <dbReference type="NCBI Taxonomy" id="643747"/>
    <lineage>
        <taxon>Bacteria</taxon>
        <taxon>Pseudomonadati</taxon>
        <taxon>Pseudomonadota</taxon>
        <taxon>Gammaproteobacteria</taxon>
        <taxon>Pseudomonadales</taxon>
        <taxon>Marinobacteraceae</taxon>
        <taxon>Marinobacter</taxon>
    </lineage>
</organism>
<gene>
    <name evidence="1" type="ORF">HNR38_000224</name>
</gene>
<dbReference type="Proteomes" id="UP000591735">
    <property type="component" value="Unassembled WGS sequence"/>
</dbReference>
<protein>
    <submittedName>
        <fullName evidence="1">Uncharacterized protein</fullName>
    </submittedName>
</protein>
<comment type="caution">
    <text evidence="1">The sequence shown here is derived from an EMBL/GenBank/DDBJ whole genome shotgun (WGS) entry which is preliminary data.</text>
</comment>
<reference evidence="1 2" key="1">
    <citation type="submission" date="2020-08" db="EMBL/GenBank/DDBJ databases">
        <title>Genomic Encyclopedia of Type Strains, Phase IV (KMG-IV): sequencing the most valuable type-strain genomes for metagenomic binning, comparative biology and taxonomic classification.</title>
        <authorList>
            <person name="Goeker M."/>
        </authorList>
    </citation>
    <scope>NUCLEOTIDE SEQUENCE [LARGE SCALE GENOMIC DNA]</scope>
    <source>
        <strain evidence="1 2">DSM 22359</strain>
    </source>
</reference>
<evidence type="ECO:0000313" key="1">
    <source>
        <dbReference type="EMBL" id="MBB5319756.1"/>
    </source>
</evidence>
<evidence type="ECO:0000313" key="2">
    <source>
        <dbReference type="Proteomes" id="UP000591735"/>
    </source>
</evidence>
<dbReference type="RefSeq" id="WP_183698904.1">
    <property type="nucleotide sequence ID" value="NZ_JACHFE010000001.1"/>
</dbReference>
<keyword evidence="2" id="KW-1185">Reference proteome</keyword>
<dbReference type="AlphaFoldDB" id="A0A840UEZ9"/>
<name>A0A840UEZ9_9GAMM</name>
<proteinExistence type="predicted"/>
<dbReference type="EMBL" id="JACHFE010000001">
    <property type="protein sequence ID" value="MBB5319756.1"/>
    <property type="molecule type" value="Genomic_DNA"/>
</dbReference>
<sequence length="143" mass="16598">MVRMIMGAGVLLAFAYYMMPSESQVQAVEAQREYQKDTKVFLEQQRVARSIMNDDRVVELAKRVRSDLDRERFNPAWYIMGRLEENNPDIVIASLSESGEMTFTNEAKDVKVACRHIDQQQMWLTECMATSLNEADFIDKTVY</sequence>